<name>A0ABP1QXE6_9HEXA</name>
<accession>A0ABP1QXE6</accession>
<organism evidence="1 2">
    <name type="scientific">Orchesella dallaii</name>
    <dbReference type="NCBI Taxonomy" id="48710"/>
    <lineage>
        <taxon>Eukaryota</taxon>
        <taxon>Metazoa</taxon>
        <taxon>Ecdysozoa</taxon>
        <taxon>Arthropoda</taxon>
        <taxon>Hexapoda</taxon>
        <taxon>Collembola</taxon>
        <taxon>Entomobryomorpha</taxon>
        <taxon>Entomobryoidea</taxon>
        <taxon>Orchesellidae</taxon>
        <taxon>Orchesellinae</taxon>
        <taxon>Orchesella</taxon>
    </lineage>
</organism>
<dbReference type="EMBL" id="CAXLJM020000049">
    <property type="protein sequence ID" value="CAL8114324.1"/>
    <property type="molecule type" value="Genomic_DNA"/>
</dbReference>
<comment type="caution">
    <text evidence="1">The sequence shown here is derived from an EMBL/GenBank/DDBJ whole genome shotgun (WGS) entry which is preliminary data.</text>
</comment>
<reference evidence="1 2" key="1">
    <citation type="submission" date="2024-08" db="EMBL/GenBank/DDBJ databases">
        <authorList>
            <person name="Cucini C."/>
            <person name="Frati F."/>
        </authorList>
    </citation>
    <scope>NUCLEOTIDE SEQUENCE [LARGE SCALE GENOMIC DNA]</scope>
</reference>
<evidence type="ECO:0000313" key="1">
    <source>
        <dbReference type="EMBL" id="CAL8114324.1"/>
    </source>
</evidence>
<gene>
    <name evidence="1" type="ORF">ODALV1_LOCUS16415</name>
</gene>
<protein>
    <submittedName>
        <fullName evidence="1">Uncharacterized protein</fullName>
    </submittedName>
</protein>
<evidence type="ECO:0000313" key="2">
    <source>
        <dbReference type="Proteomes" id="UP001642540"/>
    </source>
</evidence>
<sequence>MEQMPTLEDSEIQEKIESVFSGKVVKVLECEKKSSTETEERLLINGFPVTLEGEEGLRIKEALKAGLVPPCELLNSILIRCGILKNPVELETVMNVKSTTKTMEVVSIHDSNGVLLDERAKEIEEDDEIRATSKELWKTERLVS</sequence>
<keyword evidence="2" id="KW-1185">Reference proteome</keyword>
<dbReference type="Proteomes" id="UP001642540">
    <property type="component" value="Unassembled WGS sequence"/>
</dbReference>
<proteinExistence type="predicted"/>